<protein>
    <recommendedName>
        <fullName evidence="2">Phosphoribosyltransferase domain-containing protein</fullName>
    </recommendedName>
</protein>
<organism evidence="3 4">
    <name type="scientific">Candidatus Magasanikbacteria bacterium RIFOXYB1_FULL_40_15</name>
    <dbReference type="NCBI Taxonomy" id="1798697"/>
    <lineage>
        <taxon>Bacteria</taxon>
        <taxon>Candidatus Magasanikiibacteriota</taxon>
    </lineage>
</organism>
<name>A0A1F6NG28_9BACT</name>
<dbReference type="SUPFAM" id="SSF53271">
    <property type="entry name" value="PRTase-like"/>
    <property type="match status" value="1"/>
</dbReference>
<dbReference type="InterPro" id="IPR051910">
    <property type="entry name" value="ComF/GntX_DNA_util-trans"/>
</dbReference>
<gene>
    <name evidence="3" type="ORF">A2373_01220</name>
</gene>
<dbReference type="AlphaFoldDB" id="A0A1F6NG28"/>
<proteinExistence type="inferred from homology"/>
<dbReference type="PANTHER" id="PTHR47505">
    <property type="entry name" value="DNA UTILIZATION PROTEIN YHGH"/>
    <property type="match status" value="1"/>
</dbReference>
<dbReference type="PANTHER" id="PTHR47505:SF1">
    <property type="entry name" value="DNA UTILIZATION PROTEIN YHGH"/>
    <property type="match status" value="1"/>
</dbReference>
<dbReference type="STRING" id="1798697.A2373_01220"/>
<sequence length="236" mass="27355">MFNLANLREKLKDYLFPVFCLGCKKEGQWICADCVKRIEETETTEFFDAKKFGIKILFSALPYSEGSLSGRALKVFKYDFSEEIFDFFAPIIRNYFLKRREYFENIDMIIPVPLHPRRRAERGFNQAEKIAEIIGDVLGKDAPADAIYRIKYTKNQARLNKTEREKNIAGAFEINKSSTTPLYSGVVLDKKYNFFDKKILLVDDVFTTGATMRECGRLFANQKTKGVYAFTLFRGK</sequence>
<evidence type="ECO:0000259" key="2">
    <source>
        <dbReference type="Pfam" id="PF00156"/>
    </source>
</evidence>
<dbReference type="Pfam" id="PF00156">
    <property type="entry name" value="Pribosyltran"/>
    <property type="match status" value="1"/>
</dbReference>
<dbReference type="CDD" id="cd06223">
    <property type="entry name" value="PRTases_typeI"/>
    <property type="match status" value="1"/>
</dbReference>
<dbReference type="Gene3D" id="3.40.50.2020">
    <property type="match status" value="1"/>
</dbReference>
<feature type="domain" description="Phosphoribosyltransferase" evidence="2">
    <location>
        <begin position="100"/>
        <end position="234"/>
    </location>
</feature>
<evidence type="ECO:0000313" key="4">
    <source>
        <dbReference type="Proteomes" id="UP000176300"/>
    </source>
</evidence>
<reference evidence="3 4" key="1">
    <citation type="journal article" date="2016" name="Nat. Commun.">
        <title>Thousands of microbial genomes shed light on interconnected biogeochemical processes in an aquifer system.</title>
        <authorList>
            <person name="Anantharaman K."/>
            <person name="Brown C.T."/>
            <person name="Hug L.A."/>
            <person name="Sharon I."/>
            <person name="Castelle C.J."/>
            <person name="Probst A.J."/>
            <person name="Thomas B.C."/>
            <person name="Singh A."/>
            <person name="Wilkins M.J."/>
            <person name="Karaoz U."/>
            <person name="Brodie E.L."/>
            <person name="Williams K.H."/>
            <person name="Hubbard S.S."/>
            <person name="Banfield J.F."/>
        </authorList>
    </citation>
    <scope>NUCLEOTIDE SEQUENCE [LARGE SCALE GENOMIC DNA]</scope>
</reference>
<dbReference type="InterPro" id="IPR000836">
    <property type="entry name" value="PRTase_dom"/>
</dbReference>
<evidence type="ECO:0000256" key="1">
    <source>
        <dbReference type="ARBA" id="ARBA00008007"/>
    </source>
</evidence>
<comment type="caution">
    <text evidence="3">The sequence shown here is derived from an EMBL/GenBank/DDBJ whole genome shotgun (WGS) entry which is preliminary data.</text>
</comment>
<dbReference type="EMBL" id="MFQS01000033">
    <property type="protein sequence ID" value="OGH82693.1"/>
    <property type="molecule type" value="Genomic_DNA"/>
</dbReference>
<dbReference type="Proteomes" id="UP000176300">
    <property type="component" value="Unassembled WGS sequence"/>
</dbReference>
<evidence type="ECO:0000313" key="3">
    <source>
        <dbReference type="EMBL" id="OGH82693.1"/>
    </source>
</evidence>
<accession>A0A1F6NG28</accession>
<comment type="similarity">
    <text evidence="1">Belongs to the ComF/GntX family.</text>
</comment>
<dbReference type="InterPro" id="IPR029057">
    <property type="entry name" value="PRTase-like"/>
</dbReference>